<dbReference type="AlphaFoldDB" id="A0A2W5L308"/>
<gene>
    <name evidence="3" type="ORF">DI569_03785</name>
</gene>
<name>A0A2W5L308_SPHMC</name>
<proteinExistence type="predicted"/>
<accession>A0A2W5L308</accession>
<keyword evidence="2" id="KW-0812">Transmembrane</keyword>
<evidence type="ECO:0000313" key="4">
    <source>
        <dbReference type="Proteomes" id="UP000248597"/>
    </source>
</evidence>
<feature type="region of interest" description="Disordered" evidence="1">
    <location>
        <begin position="27"/>
        <end position="61"/>
    </location>
</feature>
<comment type="caution">
    <text evidence="3">The sequence shown here is derived from an EMBL/GenBank/DDBJ whole genome shotgun (WGS) entry which is preliminary data.</text>
</comment>
<evidence type="ECO:0000256" key="1">
    <source>
        <dbReference type="SAM" id="MobiDB-lite"/>
    </source>
</evidence>
<keyword evidence="2" id="KW-1133">Transmembrane helix</keyword>
<dbReference type="Gene3D" id="3.30.1390.10">
    <property type="match status" value="1"/>
</dbReference>
<sequence>MSKILLLLIGIGIGLVIAMLFRRGRGDHRRDLTAPPPRLGTSAPAAPQGRPGLDDRSDAPPIDDAEILTLVRQGRKIEAIKRLRDQRNIGLREAKDAVEALERDLP</sequence>
<feature type="transmembrane region" description="Helical" evidence="2">
    <location>
        <begin position="6"/>
        <end position="22"/>
    </location>
</feature>
<evidence type="ECO:0000256" key="2">
    <source>
        <dbReference type="SAM" id="Phobius"/>
    </source>
</evidence>
<evidence type="ECO:0008006" key="5">
    <source>
        <dbReference type="Google" id="ProtNLM"/>
    </source>
</evidence>
<reference evidence="3 4" key="1">
    <citation type="submission" date="2017-08" db="EMBL/GenBank/DDBJ databases">
        <title>Infants hospitalized years apart are colonized by the same room-sourced microbial strains.</title>
        <authorList>
            <person name="Brooks B."/>
            <person name="Olm M.R."/>
            <person name="Firek B.A."/>
            <person name="Baker R."/>
            <person name="Thomas B.C."/>
            <person name="Morowitz M.J."/>
            <person name="Banfield J.F."/>
        </authorList>
    </citation>
    <scope>NUCLEOTIDE SEQUENCE [LARGE SCALE GENOMIC DNA]</scope>
    <source>
        <strain evidence="3">S2_005_003_R2_47</strain>
    </source>
</reference>
<dbReference type="Proteomes" id="UP000248597">
    <property type="component" value="Unassembled WGS sequence"/>
</dbReference>
<keyword evidence="2" id="KW-0472">Membrane</keyword>
<dbReference type="InterPro" id="IPR014719">
    <property type="entry name" value="Ribosomal_bL12_C/ClpS-like"/>
</dbReference>
<organism evidence="3 4">
    <name type="scientific">Sphingopyxis macrogoltabida</name>
    <name type="common">Sphingomonas macrogoltabidus</name>
    <dbReference type="NCBI Taxonomy" id="33050"/>
    <lineage>
        <taxon>Bacteria</taxon>
        <taxon>Pseudomonadati</taxon>
        <taxon>Pseudomonadota</taxon>
        <taxon>Alphaproteobacteria</taxon>
        <taxon>Sphingomonadales</taxon>
        <taxon>Sphingomonadaceae</taxon>
        <taxon>Sphingopyxis</taxon>
    </lineage>
</organism>
<evidence type="ECO:0000313" key="3">
    <source>
        <dbReference type="EMBL" id="PZQ23576.1"/>
    </source>
</evidence>
<protein>
    <recommendedName>
        <fullName evidence="5">Ribosomal protein L7/L12 C-terminal domain-containing protein</fullName>
    </recommendedName>
</protein>
<dbReference type="EMBL" id="QFPJ01000006">
    <property type="protein sequence ID" value="PZQ23576.1"/>
    <property type="molecule type" value="Genomic_DNA"/>
</dbReference>